<comment type="subcellular location">
    <subcellularLocation>
        <location evidence="1">Cell membrane</location>
        <topology evidence="1">Peripheral membrane protein</topology>
        <orientation evidence="1">Cytoplasmic side</orientation>
    </subcellularLocation>
</comment>
<keyword evidence="10" id="KW-1006">Bacterial flagellum protein export</keyword>
<keyword evidence="4" id="KW-0813">Transport</keyword>
<dbReference type="GO" id="GO:0071973">
    <property type="term" value="P:bacterial-type flagellum-dependent cell motility"/>
    <property type="evidence" value="ECO:0007669"/>
    <property type="project" value="InterPro"/>
</dbReference>
<reference evidence="12 13" key="1">
    <citation type="submission" date="2019-07" db="EMBL/GenBank/DDBJ databases">
        <title>Genomic Encyclopedia of Type Strains, Phase I: the one thousand microbial genomes (KMG-I) project.</title>
        <authorList>
            <person name="Kyrpides N."/>
        </authorList>
    </citation>
    <scope>NUCLEOTIDE SEQUENCE [LARGE SCALE GENOMIC DNA]</scope>
    <source>
        <strain evidence="12 13">DSM 375</strain>
    </source>
</reference>
<evidence type="ECO:0000256" key="10">
    <source>
        <dbReference type="ARBA" id="ARBA00023225"/>
    </source>
</evidence>
<evidence type="ECO:0000256" key="4">
    <source>
        <dbReference type="ARBA" id="ARBA00022448"/>
    </source>
</evidence>
<keyword evidence="12" id="KW-0282">Flagellum</keyword>
<evidence type="ECO:0000256" key="7">
    <source>
        <dbReference type="ARBA" id="ARBA00022795"/>
    </source>
</evidence>
<dbReference type="PANTHER" id="PTHR38786:SF1">
    <property type="entry name" value="FLAGELLAR FLIJ PROTEIN"/>
    <property type="match status" value="1"/>
</dbReference>
<dbReference type="RefSeq" id="WP_144571601.1">
    <property type="nucleotide sequence ID" value="NZ_VLKG01000006.1"/>
</dbReference>
<dbReference type="OrthoDB" id="7008437at2"/>
<evidence type="ECO:0000256" key="5">
    <source>
        <dbReference type="ARBA" id="ARBA00022475"/>
    </source>
</evidence>
<name>A0A562I2M3_9GAMM</name>
<dbReference type="GO" id="GO:0009288">
    <property type="term" value="C:bacterial-type flagellum"/>
    <property type="evidence" value="ECO:0007669"/>
    <property type="project" value="InterPro"/>
</dbReference>
<evidence type="ECO:0000256" key="2">
    <source>
        <dbReference type="ARBA" id="ARBA00010004"/>
    </source>
</evidence>
<dbReference type="InterPro" id="IPR053716">
    <property type="entry name" value="Flag_assembly_chemotaxis_eff"/>
</dbReference>
<evidence type="ECO:0000256" key="3">
    <source>
        <dbReference type="ARBA" id="ARBA00020392"/>
    </source>
</evidence>
<dbReference type="GO" id="GO:0005886">
    <property type="term" value="C:plasma membrane"/>
    <property type="evidence" value="ECO:0007669"/>
    <property type="project" value="UniProtKB-SubCell"/>
</dbReference>
<dbReference type="GO" id="GO:0003774">
    <property type="term" value="F:cytoskeletal motor activity"/>
    <property type="evidence" value="ECO:0007669"/>
    <property type="project" value="InterPro"/>
</dbReference>
<keyword evidence="7" id="KW-1005">Bacterial flagellum biogenesis</keyword>
<keyword evidence="6" id="KW-0145">Chemotaxis</keyword>
<dbReference type="InterPro" id="IPR052570">
    <property type="entry name" value="FliJ"/>
</dbReference>
<evidence type="ECO:0000256" key="1">
    <source>
        <dbReference type="ARBA" id="ARBA00004413"/>
    </source>
</evidence>
<dbReference type="InterPro" id="IPR018006">
    <property type="entry name" value="Flag_FliJ_proteobac"/>
</dbReference>
<keyword evidence="12" id="KW-0966">Cell projection</keyword>
<keyword evidence="8" id="KW-0653">Protein transport</keyword>
<dbReference type="GO" id="GO:0006935">
    <property type="term" value="P:chemotaxis"/>
    <property type="evidence" value="ECO:0007669"/>
    <property type="project" value="UniProtKB-KW"/>
</dbReference>
<keyword evidence="5" id="KW-1003">Cell membrane</keyword>
<evidence type="ECO:0000256" key="9">
    <source>
        <dbReference type="ARBA" id="ARBA00023136"/>
    </source>
</evidence>
<dbReference type="Pfam" id="PF02050">
    <property type="entry name" value="FliJ"/>
    <property type="match status" value="1"/>
</dbReference>
<evidence type="ECO:0000313" key="13">
    <source>
        <dbReference type="Proteomes" id="UP000319627"/>
    </source>
</evidence>
<organism evidence="12 13">
    <name type="scientific">Azomonas agilis</name>
    <dbReference type="NCBI Taxonomy" id="116849"/>
    <lineage>
        <taxon>Bacteria</taxon>
        <taxon>Pseudomonadati</taxon>
        <taxon>Pseudomonadota</taxon>
        <taxon>Gammaproteobacteria</taxon>
        <taxon>Pseudomonadales</taxon>
        <taxon>Pseudomonadaceae</taxon>
        <taxon>Azomonas</taxon>
    </lineage>
</organism>
<proteinExistence type="inferred from homology"/>
<feature type="coiled-coil region" evidence="11">
    <location>
        <begin position="82"/>
        <end position="133"/>
    </location>
</feature>
<dbReference type="InterPro" id="IPR012823">
    <property type="entry name" value="Flagell_FliJ"/>
</dbReference>
<dbReference type="GO" id="GO:0015031">
    <property type="term" value="P:protein transport"/>
    <property type="evidence" value="ECO:0007669"/>
    <property type="project" value="UniProtKB-KW"/>
</dbReference>
<evidence type="ECO:0000256" key="11">
    <source>
        <dbReference type="SAM" id="Coils"/>
    </source>
</evidence>
<dbReference type="PIRSF" id="PIRSF019404">
    <property type="entry name" value="FliJ"/>
    <property type="match status" value="1"/>
</dbReference>
<dbReference type="EMBL" id="VLKG01000006">
    <property type="protein sequence ID" value="TWH64954.1"/>
    <property type="molecule type" value="Genomic_DNA"/>
</dbReference>
<keyword evidence="11" id="KW-0175">Coiled coil</keyword>
<keyword evidence="12" id="KW-0969">Cilium</keyword>
<gene>
    <name evidence="12" type="ORF">LX59_01896</name>
</gene>
<evidence type="ECO:0000313" key="12">
    <source>
        <dbReference type="EMBL" id="TWH64954.1"/>
    </source>
</evidence>
<evidence type="ECO:0000256" key="6">
    <source>
        <dbReference type="ARBA" id="ARBA00022500"/>
    </source>
</evidence>
<comment type="caution">
    <text evidence="12">The sequence shown here is derived from an EMBL/GenBank/DDBJ whole genome shotgun (WGS) entry which is preliminary data.</text>
</comment>
<keyword evidence="13" id="KW-1185">Reference proteome</keyword>
<dbReference type="PANTHER" id="PTHR38786">
    <property type="entry name" value="FLAGELLAR FLIJ PROTEIN"/>
    <property type="match status" value="1"/>
</dbReference>
<accession>A0A562I2M3</accession>
<comment type="similarity">
    <text evidence="2">Belongs to the FliJ family.</text>
</comment>
<evidence type="ECO:0000256" key="8">
    <source>
        <dbReference type="ARBA" id="ARBA00022927"/>
    </source>
</evidence>
<dbReference type="AlphaFoldDB" id="A0A562I2M3"/>
<dbReference type="Gene3D" id="1.10.287.1700">
    <property type="match status" value="1"/>
</dbReference>
<dbReference type="Proteomes" id="UP000319627">
    <property type="component" value="Unassembled WGS sequence"/>
</dbReference>
<protein>
    <recommendedName>
        <fullName evidence="3">Flagellar FliJ protein</fullName>
    </recommendedName>
</protein>
<dbReference type="NCBIfam" id="TIGR02473">
    <property type="entry name" value="flagell_FliJ"/>
    <property type="match status" value="1"/>
</dbReference>
<keyword evidence="9" id="KW-0472">Membrane</keyword>
<dbReference type="GO" id="GO:0044781">
    <property type="term" value="P:bacterial-type flagellum organization"/>
    <property type="evidence" value="ECO:0007669"/>
    <property type="project" value="UniProtKB-KW"/>
</dbReference>
<sequence length="151" mass="18029">MAGSFKERLEPVILMAERAEREAAKRLGQGQAQLAQAAAKLTDLEHYREDYQKRWLEQGKQGVSARWLVNYQHFMTQLDTAINQQQRSVNWYRESLEKLRQQWLQKQARLDGLRKLVARKEAEMRKKLELREQKQLDELSQRRINSYKAED</sequence>